<dbReference type="InterPro" id="IPR022893">
    <property type="entry name" value="Shikimate_DH_fam"/>
</dbReference>
<dbReference type="RefSeq" id="WP_282215250.1">
    <property type="nucleotide sequence ID" value="NZ_BAAAUN010000001.1"/>
</dbReference>
<dbReference type="CDD" id="cd01065">
    <property type="entry name" value="NAD_bind_Shikimate_DH"/>
    <property type="match status" value="1"/>
</dbReference>
<evidence type="ECO:0000313" key="2">
    <source>
        <dbReference type="EMBL" id="WDM45085.1"/>
    </source>
</evidence>
<proteinExistence type="predicted"/>
<dbReference type="PANTHER" id="PTHR21089:SF9">
    <property type="entry name" value="SHIKIMATE DEHYDROGENASE-LIKE PROTEIN HI_0607"/>
    <property type="match status" value="1"/>
</dbReference>
<organism evidence="2 3">
    <name type="scientific">Microbacterium luteolum</name>
    <name type="common">Aureobacterium luteolum</name>
    <dbReference type="NCBI Taxonomy" id="69367"/>
    <lineage>
        <taxon>Bacteria</taxon>
        <taxon>Bacillati</taxon>
        <taxon>Actinomycetota</taxon>
        <taxon>Actinomycetes</taxon>
        <taxon>Micrococcales</taxon>
        <taxon>Microbacteriaceae</taxon>
        <taxon>Microbacterium</taxon>
    </lineage>
</organism>
<dbReference type="InterPro" id="IPR013708">
    <property type="entry name" value="Shikimate_DH-bd_N"/>
</dbReference>
<gene>
    <name evidence="2" type="ORF">KV395_18335</name>
</gene>
<dbReference type="InterPro" id="IPR046346">
    <property type="entry name" value="Aminoacid_DH-like_N_sf"/>
</dbReference>
<evidence type="ECO:0000313" key="3">
    <source>
        <dbReference type="Proteomes" id="UP001215097"/>
    </source>
</evidence>
<accession>A0ABY7XSH4</accession>
<keyword evidence="3" id="KW-1185">Reference proteome</keyword>
<sequence>MTMLNKDMTLCISLSARPSNNGTRFHNFLYEALELNWIYKAFAPTDLGQAIAGVRGLGIRGCAISMPYKEDVIALVDRMDPSATAIDSVNTIVNDDGVLTAYNTDYSAIAQLIERNRLDAGSSVLLRGSGGMAKATAAAFRDAGFTDVTIVARNEANGRALAGLYGFAWLPDADDATADVLVNVTPIGMAGGAEEHALAFSADAIAAASVVFDVVALPAETPFVAAGRAAGKTVITGAEVATLQALEQFVLYTGIRPSDEQVRAAEEFVRAAP</sequence>
<reference evidence="2 3" key="1">
    <citation type="submission" date="2021-06" db="EMBL/GenBank/DDBJ databases">
        <title>Genome-based taxonomic framework of Microbacterium strains isolated from marine environment, the description of four new species and reclassification of four preexisting species.</title>
        <authorList>
            <person name="Lee S.D."/>
            <person name="Kim S.-M."/>
            <person name="Byeon Y.-S."/>
            <person name="Yang H.L."/>
            <person name="Kim I.S."/>
        </authorList>
    </citation>
    <scope>NUCLEOTIDE SEQUENCE [LARGE SCALE GENOMIC DNA]</scope>
    <source>
        <strain evidence="2 3">KACC 14465</strain>
    </source>
</reference>
<dbReference type="Gene3D" id="3.40.50.10860">
    <property type="entry name" value="Leucine Dehydrogenase, chain A, domain 1"/>
    <property type="match status" value="1"/>
</dbReference>
<dbReference type="SUPFAM" id="SSF53223">
    <property type="entry name" value="Aminoacid dehydrogenase-like, N-terminal domain"/>
    <property type="match status" value="1"/>
</dbReference>
<dbReference type="NCBIfam" id="NF009202">
    <property type="entry name" value="PRK12550.1"/>
    <property type="match status" value="1"/>
</dbReference>
<protein>
    <submittedName>
        <fullName evidence="2">Shikimate 5-dehydrogenase</fullName>
    </submittedName>
</protein>
<dbReference type="Pfam" id="PF08501">
    <property type="entry name" value="Shikimate_dh_N"/>
    <property type="match status" value="1"/>
</dbReference>
<dbReference type="Gene3D" id="3.40.50.720">
    <property type="entry name" value="NAD(P)-binding Rossmann-like Domain"/>
    <property type="match status" value="1"/>
</dbReference>
<name>A0ABY7XSH4_MICLT</name>
<evidence type="ECO:0000259" key="1">
    <source>
        <dbReference type="Pfam" id="PF08501"/>
    </source>
</evidence>
<dbReference type="EMBL" id="CP078075">
    <property type="protein sequence ID" value="WDM45085.1"/>
    <property type="molecule type" value="Genomic_DNA"/>
</dbReference>
<dbReference type="SUPFAM" id="SSF51735">
    <property type="entry name" value="NAD(P)-binding Rossmann-fold domains"/>
    <property type="match status" value="1"/>
</dbReference>
<dbReference type="Proteomes" id="UP001215097">
    <property type="component" value="Chromosome"/>
</dbReference>
<dbReference type="PANTHER" id="PTHR21089">
    <property type="entry name" value="SHIKIMATE DEHYDROGENASE"/>
    <property type="match status" value="1"/>
</dbReference>
<dbReference type="InterPro" id="IPR036291">
    <property type="entry name" value="NAD(P)-bd_dom_sf"/>
</dbReference>
<feature type="domain" description="Shikimate dehydrogenase substrate binding N-terminal" evidence="1">
    <location>
        <begin position="25"/>
        <end position="92"/>
    </location>
</feature>